<keyword evidence="3" id="KW-0489">Methyltransferase</keyword>
<sequence length="283" mass="30625">MSTSTNTAAAPVAGRQVVAAYDHLAPLIARYWGPDLHHGYWTGPEDDSPIEVATARLTTLVVGRLGVGPGDRVLDLGCGHGAATVEAAKATGAEVVGVDVNPRALADARRRADMAGLADLVTFVECDALDTPFPDGAFDAVLAFESTPHFALSEVFPEIARLLRPRGRLVVETPFLRTPVDDDLLRRVAEFFDLLPMTALGTLGAHFRLLREAGLDVVEFVDVTEHVGCSFTRLVARLRDHRADLEREYGVDETARVLRAFADWAAAPELAHMILVARRADRA</sequence>
<evidence type="ECO:0000259" key="2">
    <source>
        <dbReference type="Pfam" id="PF08241"/>
    </source>
</evidence>
<dbReference type="CDD" id="cd02440">
    <property type="entry name" value="AdoMet_MTases"/>
    <property type="match status" value="1"/>
</dbReference>
<dbReference type="PANTHER" id="PTHR44068:SF11">
    <property type="entry name" value="GERANYL DIPHOSPHATE 2-C-METHYLTRANSFERASE"/>
    <property type="match status" value="1"/>
</dbReference>
<dbReference type="InterPro" id="IPR013216">
    <property type="entry name" value="Methyltransf_11"/>
</dbReference>
<gene>
    <name evidence="3" type="ORF">LX15_005243</name>
</gene>
<dbReference type="Pfam" id="PF08241">
    <property type="entry name" value="Methyltransf_11"/>
    <property type="match status" value="1"/>
</dbReference>
<dbReference type="GO" id="GO:0008168">
    <property type="term" value="F:methyltransferase activity"/>
    <property type="evidence" value="ECO:0007669"/>
    <property type="project" value="UniProtKB-KW"/>
</dbReference>
<dbReference type="GO" id="GO:0032259">
    <property type="term" value="P:methylation"/>
    <property type="evidence" value="ECO:0007669"/>
    <property type="project" value="UniProtKB-KW"/>
</dbReference>
<name>A0ABT1I153_STRSD</name>
<dbReference type="PANTHER" id="PTHR44068">
    <property type="entry name" value="ZGC:194242"/>
    <property type="match status" value="1"/>
</dbReference>
<feature type="domain" description="Methyltransferase type 11" evidence="2">
    <location>
        <begin position="74"/>
        <end position="171"/>
    </location>
</feature>
<evidence type="ECO:0000313" key="3">
    <source>
        <dbReference type="EMBL" id="MCP2261517.1"/>
    </source>
</evidence>
<dbReference type="SUPFAM" id="SSF53335">
    <property type="entry name" value="S-adenosyl-L-methionine-dependent methyltransferases"/>
    <property type="match status" value="1"/>
</dbReference>
<dbReference type="InterPro" id="IPR029063">
    <property type="entry name" value="SAM-dependent_MTases_sf"/>
</dbReference>
<keyword evidence="1" id="KW-0808">Transferase</keyword>
<evidence type="ECO:0000313" key="4">
    <source>
        <dbReference type="Proteomes" id="UP001205311"/>
    </source>
</evidence>
<keyword evidence="4" id="KW-1185">Reference proteome</keyword>
<reference evidence="3 4" key="1">
    <citation type="submission" date="2022-06" db="EMBL/GenBank/DDBJ databases">
        <title>Genomic Encyclopedia of Archaeal and Bacterial Type Strains, Phase II (KMG-II): from individual species to whole genera.</title>
        <authorList>
            <person name="Goeker M."/>
        </authorList>
    </citation>
    <scope>NUCLEOTIDE SEQUENCE [LARGE SCALE GENOMIC DNA]</scope>
    <source>
        <strain evidence="3 4">DSM 40477</strain>
    </source>
</reference>
<protein>
    <submittedName>
        <fullName evidence="3">Methyltransferase domain-containing protein</fullName>
    </submittedName>
</protein>
<dbReference type="InterPro" id="IPR050447">
    <property type="entry name" value="Erg6_SMT_methyltransf"/>
</dbReference>
<dbReference type="EMBL" id="JAMTCP010000043">
    <property type="protein sequence ID" value="MCP2261517.1"/>
    <property type="molecule type" value="Genomic_DNA"/>
</dbReference>
<accession>A0ABT1I153</accession>
<dbReference type="Gene3D" id="3.40.50.150">
    <property type="entry name" value="Vaccinia Virus protein VP39"/>
    <property type="match status" value="1"/>
</dbReference>
<organism evidence="3 4">
    <name type="scientific">Streptoalloteichus tenebrarius (strain ATCC 17920 / DSM 40477 / JCM 4838 / CBS 697.72 / NBRC 16177 / NCIMB 11028 / NRRL B-12390 / A12253. 1 / ISP 5477)</name>
    <name type="common">Streptomyces tenebrarius</name>
    <dbReference type="NCBI Taxonomy" id="1933"/>
    <lineage>
        <taxon>Bacteria</taxon>
        <taxon>Bacillati</taxon>
        <taxon>Actinomycetota</taxon>
        <taxon>Actinomycetes</taxon>
        <taxon>Pseudonocardiales</taxon>
        <taxon>Pseudonocardiaceae</taxon>
        <taxon>Streptoalloteichus</taxon>
    </lineage>
</organism>
<dbReference type="RefSeq" id="WP_253672421.1">
    <property type="nucleotide sequence ID" value="NZ_JAMTCP010000043.1"/>
</dbReference>
<dbReference type="Proteomes" id="UP001205311">
    <property type="component" value="Unassembled WGS sequence"/>
</dbReference>
<comment type="caution">
    <text evidence="3">The sequence shown here is derived from an EMBL/GenBank/DDBJ whole genome shotgun (WGS) entry which is preliminary data.</text>
</comment>
<evidence type="ECO:0000256" key="1">
    <source>
        <dbReference type="ARBA" id="ARBA00022679"/>
    </source>
</evidence>
<proteinExistence type="predicted"/>